<accession>A0A088RLM3</accession>
<sequence>MLRTSCAIRPTLRDGANGAAATAPVELLSDVYLCVSSPPVTEEWVGWPDAPYVVAGSTRHAIDPRGALSSCALGEPSGSRAGCARAQVIAEADPSPKSSPALPSVVPLGVLCRAYEAADERSGNAFLQVYPVGAHGLLSPEAKSMIVGCVMAVLRSRLSCLLGLLPQKHVNGGKSILNRNTVAVLNGYCCASAALPRPSTSALQGQWGTGKDGGDVHGHAWMVTWSLELVLSVAASLIEAGPPLPTAGPALCASDCGEVIKTSLRFGLGVPLQRDAAANCDAKTLASPVTHTLSAEGRSCYTTLSVQLTECRLASSHPLDVRHAVDLAKLIYVGHICPAQAHVEDGTDAFRRLTQFAGRVSSPPQLSAARDAWGEALHAYQSSAIRAQEGVLFVLTHDVSVQSGPAALLPLTAREELSRSHAAEKSHDVTFPSTLRDRVLASIRVRSAPAYFNHVLLCQAWSSDDAITEAYAHYWEDKLTSSGALAPARAAVQWRTSLRVSTPKDGVAAASDTSGGQTLSSTPLQWVLYTVRRQLIVAVANRSQAVLTGRRLGLDSPAALVTSSVAHFTPSALRALAEQCVKALPITRGLLGWHCPWPVPLCLQITGTPTAVPSAAAVEEMLWTLRILGKLRWRAAQLYEAAGDSAEQHRQLRALRDDVHRWSSRRHARTRAADGTTVALETAVWTPTVEDVVCHIDDSEWSALVKELSSMLPPA</sequence>
<gene>
    <name evidence="1" type="ORF">LPMP_100200</name>
</gene>
<evidence type="ECO:0000313" key="2">
    <source>
        <dbReference type="Proteomes" id="UP000063063"/>
    </source>
</evidence>
<keyword evidence="2" id="KW-1185">Reference proteome</keyword>
<dbReference type="VEuPathDB" id="TriTrypDB:LPAL13_100007200"/>
<dbReference type="RefSeq" id="XP_010696742.1">
    <property type="nucleotide sequence ID" value="XM_010698440.1"/>
</dbReference>
<proteinExistence type="predicted"/>
<dbReference type="eggNOG" id="ENOG502SIQG">
    <property type="taxonomic scope" value="Eukaryota"/>
</dbReference>
<dbReference type="KEGG" id="lpan:LPMP_100200"/>
<organism evidence="1 2">
    <name type="scientific">Leishmania panamensis</name>
    <dbReference type="NCBI Taxonomy" id="5679"/>
    <lineage>
        <taxon>Eukaryota</taxon>
        <taxon>Discoba</taxon>
        <taxon>Euglenozoa</taxon>
        <taxon>Kinetoplastea</taxon>
        <taxon>Metakinetoplastina</taxon>
        <taxon>Trypanosomatida</taxon>
        <taxon>Trypanosomatidae</taxon>
        <taxon>Leishmaniinae</taxon>
        <taxon>Leishmania</taxon>
        <taxon>Leishmania guyanensis species complex</taxon>
    </lineage>
</organism>
<dbReference type="VEuPathDB" id="TriTrypDB:LPMP_100200"/>
<evidence type="ECO:0000313" key="1">
    <source>
        <dbReference type="EMBL" id="AIN96089.1"/>
    </source>
</evidence>
<dbReference type="GeneID" id="22572756"/>
<protein>
    <submittedName>
        <fullName evidence="1">Uncharacterized protein</fullName>
    </submittedName>
</protein>
<name>A0A088RLM3_LEIPA</name>
<dbReference type="Proteomes" id="UP000063063">
    <property type="component" value="Chromosome 10"/>
</dbReference>
<reference evidence="1 2" key="1">
    <citation type="journal article" date="2015" name="Sci. Rep.">
        <title>The genome of Leishmania panamensis: insights into genomics of the L. (Viannia) subgenus.</title>
        <authorList>
            <person name="Llanes A."/>
            <person name="Restrepo C.M."/>
            <person name="Vecchio G.D."/>
            <person name="Anguizola F.J."/>
            <person name="Lleonart R."/>
        </authorList>
    </citation>
    <scope>NUCLEOTIDE SEQUENCE [LARGE SCALE GENOMIC DNA]</scope>
    <source>
        <strain evidence="1 2">MHOM/PA/94/PSC-1</strain>
    </source>
</reference>
<dbReference type="AlphaFoldDB" id="A0A088RLM3"/>
<dbReference type="EMBL" id="CP009379">
    <property type="protein sequence ID" value="AIN96089.1"/>
    <property type="molecule type" value="Genomic_DNA"/>
</dbReference>
<dbReference type="OrthoDB" id="261895at2759"/>